<keyword evidence="2" id="KW-1185">Reference proteome</keyword>
<proteinExistence type="predicted"/>
<dbReference type="Proteomes" id="UP001165074">
    <property type="component" value="Unassembled WGS sequence"/>
</dbReference>
<protein>
    <submittedName>
        <fullName evidence="1">Uncharacterized protein</fullName>
    </submittedName>
</protein>
<accession>A0A9W6SEY9</accession>
<organism evidence="1 2">
    <name type="scientific">Actinoallomurus iriomotensis</name>
    <dbReference type="NCBI Taxonomy" id="478107"/>
    <lineage>
        <taxon>Bacteria</taxon>
        <taxon>Bacillati</taxon>
        <taxon>Actinomycetota</taxon>
        <taxon>Actinomycetes</taxon>
        <taxon>Streptosporangiales</taxon>
        <taxon>Thermomonosporaceae</taxon>
        <taxon>Actinoallomurus</taxon>
    </lineage>
</organism>
<sequence length="200" mass="21864">MIARSAHGGRGVATWRLSLIERGRRDTLYDVRELLRFADAVGMPREALLPLILGDPDAILGDDNGSKLAEGLEVDRRSFNAMAAGLTVGVVLPLIPVLSRVDAAHVRYLRACLDQIRSRYRDAGGGAALEEALRHFARARAMLDESDYTTSIGRQLLVVTAELGEAAGWAAYDRNDQKLGLRDRVQVVVFAYQNGLVSGY</sequence>
<gene>
    <name evidence="1" type="ORF">Airi02_102690</name>
</gene>
<reference evidence="1" key="1">
    <citation type="submission" date="2023-03" db="EMBL/GenBank/DDBJ databases">
        <title>Actinoallomurus iriomotensis NBRC 103684.</title>
        <authorList>
            <person name="Ichikawa N."/>
            <person name="Sato H."/>
            <person name="Tonouchi N."/>
        </authorList>
    </citation>
    <scope>NUCLEOTIDE SEQUENCE</scope>
    <source>
        <strain evidence="1">NBRC 103684</strain>
    </source>
</reference>
<name>A0A9W6SEY9_9ACTN</name>
<evidence type="ECO:0000313" key="2">
    <source>
        <dbReference type="Proteomes" id="UP001165074"/>
    </source>
</evidence>
<comment type="caution">
    <text evidence="1">The sequence shown here is derived from an EMBL/GenBank/DDBJ whole genome shotgun (WGS) entry which is preliminary data.</text>
</comment>
<evidence type="ECO:0000313" key="1">
    <source>
        <dbReference type="EMBL" id="GLY92341.1"/>
    </source>
</evidence>
<dbReference type="EMBL" id="BSTK01000027">
    <property type="protein sequence ID" value="GLY92341.1"/>
    <property type="molecule type" value="Genomic_DNA"/>
</dbReference>
<dbReference type="AlphaFoldDB" id="A0A9W6SEY9"/>